<accession>A0A915M0E7</accession>
<reference evidence="2" key="1">
    <citation type="submission" date="2022-11" db="UniProtKB">
        <authorList>
            <consortium name="WormBaseParasite"/>
        </authorList>
    </citation>
    <scope>IDENTIFICATION</scope>
</reference>
<dbReference type="PANTHER" id="PTHR21679">
    <property type="entry name" value="DOMAIN OF UNKNOWN FUNCTION DB DOMAIN-CONTAINING PROTEIN-RELATED"/>
    <property type="match status" value="1"/>
</dbReference>
<dbReference type="Proteomes" id="UP000887561">
    <property type="component" value="Unplaced"/>
</dbReference>
<proteinExistence type="predicted"/>
<evidence type="ECO:0000313" key="1">
    <source>
        <dbReference type="Proteomes" id="UP000887561"/>
    </source>
</evidence>
<keyword evidence="1" id="KW-1185">Reference proteome</keyword>
<dbReference type="PANTHER" id="PTHR21679:SF2">
    <property type="entry name" value="DOMAIN OF UNKNOWN FUNCTION DB DOMAIN-CONTAINING PROTEIN"/>
    <property type="match status" value="1"/>
</dbReference>
<organism evidence="1 2">
    <name type="scientific">Meloidogyne javanica</name>
    <name type="common">Root-knot nematode worm</name>
    <dbReference type="NCBI Taxonomy" id="6303"/>
    <lineage>
        <taxon>Eukaryota</taxon>
        <taxon>Metazoa</taxon>
        <taxon>Ecdysozoa</taxon>
        <taxon>Nematoda</taxon>
        <taxon>Chromadorea</taxon>
        <taxon>Rhabditida</taxon>
        <taxon>Tylenchina</taxon>
        <taxon>Tylenchomorpha</taxon>
        <taxon>Tylenchoidea</taxon>
        <taxon>Meloidogynidae</taxon>
        <taxon>Meloidogyninae</taxon>
        <taxon>Meloidogyne</taxon>
        <taxon>Meloidogyne incognita group</taxon>
    </lineage>
</organism>
<dbReference type="WBParaSite" id="scaffold254_cov279.g569">
    <property type="protein sequence ID" value="scaffold254_cov279.g569"/>
    <property type="gene ID" value="scaffold254_cov279.g569"/>
</dbReference>
<evidence type="ECO:0000313" key="2">
    <source>
        <dbReference type="WBParaSite" id="scaffold254_cov279.g569"/>
    </source>
</evidence>
<sequence>MVFGSCCDRFVPPECRGICTYESHPIEARVLLMHTIQPSRCRLYKYLPAIVHCAAQTHDNTANPRELWGTKSLRKDLVQCLSKWDQVMFCHQSGLRARKIKNAAAVLATYSTTLPTTITSNNILSIKRAVNNETNIK</sequence>
<name>A0A915M0E7_MELJA</name>
<protein>
    <submittedName>
        <fullName evidence="2">Uncharacterized protein</fullName>
    </submittedName>
</protein>
<dbReference type="AlphaFoldDB" id="A0A915M0E7"/>